<dbReference type="InterPro" id="IPR051465">
    <property type="entry name" value="Cell_Envelope_Struct_Comp"/>
</dbReference>
<evidence type="ECO:0000256" key="2">
    <source>
        <dbReference type="SAM" id="SignalP"/>
    </source>
</evidence>
<dbReference type="PROSITE" id="PS51272">
    <property type="entry name" value="SLH"/>
    <property type="match status" value="3"/>
</dbReference>
<sequence>MTSKKSIISFLLMTMLMTSVPVAAGAEAVPAMKLDAAVKHPGDTFRITGTSPLSNIIVKIVRPDGTVLYFNAVKVNQDAYQDTITLPADTMTGQYTVIAGQGGLETAAKQTFDVTKIPSDTGGSDSSDSGRGPGAYNGGGSGSAAPTPNVGASPVKTDGSAITVTVPASALTVTEVNENGAVLAKVAVDKAALSAAFGKLTSQSNENRKALIVSIVVPGQGKSLAGAKVELPLEVLKAAQSMAPDAIVAIQSNSSSIELPVKSISVSTLESSLNALASEIGIAVVIQTKPGLFTENESKTMAAQGIATLSKPISFTISAAAVGKQVKVETSGTRFINKSLTLSGKIDPKNSTVAAIDPLTHELRFVPSVFMSAADGGTTVVLKHPTNEMYMVVSSKPTFHDAVGHWAQHSIEHLASKLIVNGIDTNTFAPDGKVTRAEFTALLVRAAGLSSDSQSSVFKDVQASDWFSGAVRTAKEQGLVSGMEDGTFRPHAEITREQMAAMLERFMGLVSTEPTDPQAKSVNRQSRFKDSGEITEWARASVELLVSNKLMDGKAADRLAPKESASRAETVVVLERLLRYAKLINE</sequence>
<feature type="chain" id="PRO_5045693702" evidence="2">
    <location>
        <begin position="24"/>
        <end position="586"/>
    </location>
</feature>
<feature type="region of interest" description="Disordered" evidence="1">
    <location>
        <begin position="115"/>
        <end position="156"/>
    </location>
</feature>
<accession>A0ABW3S1L7</accession>
<evidence type="ECO:0000313" key="5">
    <source>
        <dbReference type="Proteomes" id="UP001597262"/>
    </source>
</evidence>
<organism evidence="4 5">
    <name type="scientific">Paenibacillus puldeungensis</name>
    <dbReference type="NCBI Taxonomy" id="696536"/>
    <lineage>
        <taxon>Bacteria</taxon>
        <taxon>Bacillati</taxon>
        <taxon>Bacillota</taxon>
        <taxon>Bacilli</taxon>
        <taxon>Bacillales</taxon>
        <taxon>Paenibacillaceae</taxon>
        <taxon>Paenibacillus</taxon>
    </lineage>
</organism>
<evidence type="ECO:0000313" key="4">
    <source>
        <dbReference type="EMBL" id="MFD1178409.1"/>
    </source>
</evidence>
<evidence type="ECO:0000256" key="1">
    <source>
        <dbReference type="SAM" id="MobiDB-lite"/>
    </source>
</evidence>
<keyword evidence="5" id="KW-1185">Reference proteome</keyword>
<evidence type="ECO:0000259" key="3">
    <source>
        <dbReference type="PROSITE" id="PS51272"/>
    </source>
</evidence>
<dbReference type="Proteomes" id="UP001597262">
    <property type="component" value="Unassembled WGS sequence"/>
</dbReference>
<gene>
    <name evidence="4" type="ORF">ACFQ3W_19210</name>
</gene>
<feature type="domain" description="SLH" evidence="3">
    <location>
        <begin position="454"/>
        <end position="517"/>
    </location>
</feature>
<feature type="compositionally biased region" description="Gly residues" evidence="1">
    <location>
        <begin position="131"/>
        <end position="142"/>
    </location>
</feature>
<name>A0ABW3S1L7_9BACL</name>
<dbReference type="EMBL" id="JBHTLM010000016">
    <property type="protein sequence ID" value="MFD1178409.1"/>
    <property type="molecule type" value="Genomic_DNA"/>
</dbReference>
<comment type="caution">
    <text evidence="4">The sequence shown here is derived from an EMBL/GenBank/DDBJ whole genome shotgun (WGS) entry which is preliminary data.</text>
</comment>
<dbReference type="Pfam" id="PF00395">
    <property type="entry name" value="SLH"/>
    <property type="match status" value="3"/>
</dbReference>
<feature type="domain" description="SLH" evidence="3">
    <location>
        <begin position="394"/>
        <end position="453"/>
    </location>
</feature>
<feature type="domain" description="SLH" evidence="3">
    <location>
        <begin position="525"/>
        <end position="586"/>
    </location>
</feature>
<keyword evidence="2" id="KW-0732">Signal</keyword>
<reference evidence="5" key="1">
    <citation type="journal article" date="2019" name="Int. J. Syst. Evol. Microbiol.">
        <title>The Global Catalogue of Microorganisms (GCM) 10K type strain sequencing project: providing services to taxonomists for standard genome sequencing and annotation.</title>
        <authorList>
            <consortium name="The Broad Institute Genomics Platform"/>
            <consortium name="The Broad Institute Genome Sequencing Center for Infectious Disease"/>
            <person name="Wu L."/>
            <person name="Ma J."/>
        </authorList>
    </citation>
    <scope>NUCLEOTIDE SEQUENCE [LARGE SCALE GENOMIC DNA]</scope>
    <source>
        <strain evidence="5">CCUG 59189</strain>
    </source>
</reference>
<dbReference type="RefSeq" id="WP_379320849.1">
    <property type="nucleotide sequence ID" value="NZ_JBHTLM010000016.1"/>
</dbReference>
<dbReference type="PANTHER" id="PTHR43308">
    <property type="entry name" value="OUTER MEMBRANE PROTEIN ALPHA-RELATED"/>
    <property type="match status" value="1"/>
</dbReference>
<feature type="compositionally biased region" description="Low complexity" evidence="1">
    <location>
        <begin position="119"/>
        <end position="130"/>
    </location>
</feature>
<proteinExistence type="predicted"/>
<feature type="signal peptide" evidence="2">
    <location>
        <begin position="1"/>
        <end position="23"/>
    </location>
</feature>
<dbReference type="PANTHER" id="PTHR43308:SF5">
    <property type="entry name" value="S-LAYER PROTEIN _ PEPTIDOGLYCAN ENDO-BETA-N-ACETYLGLUCOSAMINIDASE"/>
    <property type="match status" value="1"/>
</dbReference>
<protein>
    <submittedName>
        <fullName evidence="4">S-layer homology domain-containing protein</fullName>
    </submittedName>
</protein>
<dbReference type="InterPro" id="IPR001119">
    <property type="entry name" value="SLH_dom"/>
</dbReference>